<reference evidence="2" key="2">
    <citation type="submission" date="2022-01" db="EMBL/GenBank/DDBJ databases">
        <authorList>
            <person name="Yamashiro T."/>
            <person name="Shiraishi A."/>
            <person name="Satake H."/>
            <person name="Nakayama K."/>
        </authorList>
    </citation>
    <scope>NUCLEOTIDE SEQUENCE</scope>
</reference>
<feature type="compositionally biased region" description="Polar residues" evidence="1">
    <location>
        <begin position="43"/>
        <end position="61"/>
    </location>
</feature>
<gene>
    <name evidence="2" type="ORF">Tco_1094581</name>
</gene>
<feature type="region of interest" description="Disordered" evidence="1">
    <location>
        <begin position="1"/>
        <end position="85"/>
    </location>
</feature>
<dbReference type="EMBL" id="BQNB010020733">
    <property type="protein sequence ID" value="GJT99063.1"/>
    <property type="molecule type" value="Genomic_DNA"/>
</dbReference>
<proteinExistence type="predicted"/>
<feature type="compositionally biased region" description="Low complexity" evidence="1">
    <location>
        <begin position="23"/>
        <end position="40"/>
    </location>
</feature>
<organism evidence="2 3">
    <name type="scientific">Tanacetum coccineum</name>
    <dbReference type="NCBI Taxonomy" id="301880"/>
    <lineage>
        <taxon>Eukaryota</taxon>
        <taxon>Viridiplantae</taxon>
        <taxon>Streptophyta</taxon>
        <taxon>Embryophyta</taxon>
        <taxon>Tracheophyta</taxon>
        <taxon>Spermatophyta</taxon>
        <taxon>Magnoliopsida</taxon>
        <taxon>eudicotyledons</taxon>
        <taxon>Gunneridae</taxon>
        <taxon>Pentapetalae</taxon>
        <taxon>asterids</taxon>
        <taxon>campanulids</taxon>
        <taxon>Asterales</taxon>
        <taxon>Asteraceae</taxon>
        <taxon>Asteroideae</taxon>
        <taxon>Anthemideae</taxon>
        <taxon>Anthemidinae</taxon>
        <taxon>Tanacetum</taxon>
    </lineage>
</organism>
<sequence length="212" mass="23325">MKRLTKGYSGVEVALFPDMLNVPTTSSSRITSSPSQSSKPSPEHTTTTAPSTSKPQHSEPSPTAEEYVSTPHESPLYSFHSHGSDKGRMKLNEILKVKKLENHVKTEKARRKAKIDKNLDTEVQEKVSKETELILQEETPTEVVQDQGSGEKGQPEVTTAHTTLDTARITVSTVGVQISNASTTRSTAGRIVYSRMSEEMRKDKGKAIMTEL</sequence>
<reference evidence="2" key="1">
    <citation type="journal article" date="2022" name="Int. J. Mol. Sci.">
        <title>Draft Genome of Tanacetum Coccineum: Genomic Comparison of Closely Related Tanacetum-Family Plants.</title>
        <authorList>
            <person name="Yamashiro T."/>
            <person name="Shiraishi A."/>
            <person name="Nakayama K."/>
            <person name="Satake H."/>
        </authorList>
    </citation>
    <scope>NUCLEOTIDE SEQUENCE</scope>
</reference>
<accession>A0ABQ5IFX2</accession>
<name>A0ABQ5IFX2_9ASTR</name>
<protein>
    <submittedName>
        <fullName evidence="2">Uncharacterized protein</fullName>
    </submittedName>
</protein>
<feature type="region of interest" description="Disordered" evidence="1">
    <location>
        <begin position="137"/>
        <end position="158"/>
    </location>
</feature>
<evidence type="ECO:0000256" key="1">
    <source>
        <dbReference type="SAM" id="MobiDB-lite"/>
    </source>
</evidence>
<keyword evidence="3" id="KW-1185">Reference proteome</keyword>
<evidence type="ECO:0000313" key="3">
    <source>
        <dbReference type="Proteomes" id="UP001151760"/>
    </source>
</evidence>
<evidence type="ECO:0000313" key="2">
    <source>
        <dbReference type="EMBL" id="GJT99063.1"/>
    </source>
</evidence>
<dbReference type="Proteomes" id="UP001151760">
    <property type="component" value="Unassembled WGS sequence"/>
</dbReference>
<comment type="caution">
    <text evidence="2">The sequence shown here is derived from an EMBL/GenBank/DDBJ whole genome shotgun (WGS) entry which is preliminary data.</text>
</comment>